<proteinExistence type="predicted"/>
<name>A0A3M7RWX4_BRAPC</name>
<dbReference type="Proteomes" id="UP000276133">
    <property type="component" value="Unassembled WGS sequence"/>
</dbReference>
<comment type="caution">
    <text evidence="1">The sequence shown here is derived from an EMBL/GenBank/DDBJ whole genome shotgun (WGS) entry which is preliminary data.</text>
</comment>
<accession>A0A3M7RWX4</accession>
<reference evidence="1 2" key="1">
    <citation type="journal article" date="2018" name="Sci. Rep.">
        <title>Genomic signatures of local adaptation to the degree of environmental predictability in rotifers.</title>
        <authorList>
            <person name="Franch-Gras L."/>
            <person name="Hahn C."/>
            <person name="Garcia-Roger E.M."/>
            <person name="Carmona M.J."/>
            <person name="Serra M."/>
            <person name="Gomez A."/>
        </authorList>
    </citation>
    <scope>NUCLEOTIDE SEQUENCE [LARGE SCALE GENOMIC DNA]</scope>
    <source>
        <strain evidence="1">HYR1</strain>
    </source>
</reference>
<keyword evidence="2" id="KW-1185">Reference proteome</keyword>
<protein>
    <submittedName>
        <fullName evidence="1">Uncharacterized protein</fullName>
    </submittedName>
</protein>
<organism evidence="1 2">
    <name type="scientific">Brachionus plicatilis</name>
    <name type="common">Marine rotifer</name>
    <name type="synonym">Brachionus muelleri</name>
    <dbReference type="NCBI Taxonomy" id="10195"/>
    <lineage>
        <taxon>Eukaryota</taxon>
        <taxon>Metazoa</taxon>
        <taxon>Spiralia</taxon>
        <taxon>Gnathifera</taxon>
        <taxon>Rotifera</taxon>
        <taxon>Eurotatoria</taxon>
        <taxon>Monogononta</taxon>
        <taxon>Pseudotrocha</taxon>
        <taxon>Ploima</taxon>
        <taxon>Brachionidae</taxon>
        <taxon>Brachionus</taxon>
    </lineage>
</organism>
<gene>
    <name evidence="1" type="ORF">BpHYR1_049220</name>
</gene>
<dbReference type="EMBL" id="REGN01002441">
    <property type="protein sequence ID" value="RNA28064.1"/>
    <property type="molecule type" value="Genomic_DNA"/>
</dbReference>
<evidence type="ECO:0000313" key="1">
    <source>
        <dbReference type="EMBL" id="RNA28064.1"/>
    </source>
</evidence>
<sequence length="93" mass="10557">MLASRPPFGGPRGLKIIPKKLREYKMRILKINEPNEIMTWTIAKRALKKGTVTALNPLVIRKLVKRIIVAFNGISLERFNLKNSNKVTSCKAI</sequence>
<evidence type="ECO:0000313" key="2">
    <source>
        <dbReference type="Proteomes" id="UP000276133"/>
    </source>
</evidence>
<dbReference type="AlphaFoldDB" id="A0A3M7RWX4"/>